<accession>A0A437CA36</accession>
<keyword evidence="2" id="KW-0472">Membrane</keyword>
<dbReference type="Gene3D" id="2.60.40.10">
    <property type="entry name" value="Immunoglobulins"/>
    <property type="match status" value="1"/>
</dbReference>
<dbReference type="PANTHER" id="PTHR15343:SF0">
    <property type="entry name" value="T-CELL ANTIGEN CD7"/>
    <property type="match status" value="1"/>
</dbReference>
<keyword evidence="5" id="KW-1185">Reference proteome</keyword>
<protein>
    <recommendedName>
        <fullName evidence="3">Immunoglobulin V-set domain-containing protein</fullName>
    </recommendedName>
</protein>
<dbReference type="GO" id="GO:0038023">
    <property type="term" value="F:signaling receptor activity"/>
    <property type="evidence" value="ECO:0007669"/>
    <property type="project" value="InterPro"/>
</dbReference>
<proteinExistence type="predicted"/>
<dbReference type="PANTHER" id="PTHR15343">
    <property type="entry name" value="CD7"/>
    <property type="match status" value="1"/>
</dbReference>
<dbReference type="GO" id="GO:0002250">
    <property type="term" value="P:adaptive immune response"/>
    <property type="evidence" value="ECO:0007669"/>
    <property type="project" value="InterPro"/>
</dbReference>
<feature type="region of interest" description="Disordered" evidence="1">
    <location>
        <begin position="225"/>
        <end position="255"/>
    </location>
</feature>
<evidence type="ECO:0000313" key="5">
    <source>
        <dbReference type="Proteomes" id="UP000283210"/>
    </source>
</evidence>
<evidence type="ECO:0000259" key="3">
    <source>
        <dbReference type="SMART" id="SM00406"/>
    </source>
</evidence>
<reference evidence="4 5" key="2">
    <citation type="submission" date="2019-01" db="EMBL/GenBank/DDBJ databases">
        <title>A chromosome length genome reference of the Java medaka (oryzias javanicus).</title>
        <authorList>
            <person name="Herpin A."/>
            <person name="Takehana Y."/>
            <person name="Naruse K."/>
            <person name="Ansai S."/>
            <person name="Kawaguchi M."/>
        </authorList>
    </citation>
    <scope>NUCLEOTIDE SEQUENCE [LARGE SCALE GENOMIC DNA]</scope>
    <source>
        <strain evidence="4">RS831</strain>
        <tissue evidence="4">Whole body</tissue>
    </source>
</reference>
<dbReference type="InterPro" id="IPR039090">
    <property type="entry name" value="CD7"/>
</dbReference>
<dbReference type="EMBL" id="CM012455">
    <property type="protein sequence ID" value="RVE59293.1"/>
    <property type="molecule type" value="Genomic_DNA"/>
</dbReference>
<dbReference type="GO" id="GO:0016020">
    <property type="term" value="C:membrane"/>
    <property type="evidence" value="ECO:0007669"/>
    <property type="project" value="InterPro"/>
</dbReference>
<dbReference type="SUPFAM" id="SSF48726">
    <property type="entry name" value="Immunoglobulin"/>
    <property type="match status" value="1"/>
</dbReference>
<sequence>MKTSSHFLSAPHLRLSCRARRLTRVLQLARCRPRCRMNARWWSFLFGLVCVRAEGTRWTASQSPASIRRVEINSSLEISCSTSLPRVLSLSLHRLFKSDAQIVYLSLNDGEITKQNPRADYVDRVRVTGERSESEYQVTLRLSELQQDDTDLYYCSWTYTEAYAVEHLRSNGTVLIVGEKRPEPRCQMPPLDLVLVCAGTTASVLILCFCGVYFYRGRRVRTKGNFIPARPPGQTDPPDTDPAAATPTPPRSNRI</sequence>
<keyword evidence="2" id="KW-1133">Transmembrane helix</keyword>
<dbReference type="Proteomes" id="UP000283210">
    <property type="component" value="Chromosome 19"/>
</dbReference>
<name>A0A437CA36_ORYJA</name>
<gene>
    <name evidence="4" type="ORF">OJAV_G00187100</name>
</gene>
<organism evidence="4 5">
    <name type="scientific">Oryzias javanicus</name>
    <name type="common">Javanese ricefish</name>
    <name type="synonym">Aplocheilus javanicus</name>
    <dbReference type="NCBI Taxonomy" id="123683"/>
    <lineage>
        <taxon>Eukaryota</taxon>
        <taxon>Metazoa</taxon>
        <taxon>Chordata</taxon>
        <taxon>Craniata</taxon>
        <taxon>Vertebrata</taxon>
        <taxon>Euteleostomi</taxon>
        <taxon>Actinopterygii</taxon>
        <taxon>Neopterygii</taxon>
        <taxon>Teleostei</taxon>
        <taxon>Neoteleostei</taxon>
        <taxon>Acanthomorphata</taxon>
        <taxon>Ovalentaria</taxon>
        <taxon>Atherinomorphae</taxon>
        <taxon>Beloniformes</taxon>
        <taxon>Adrianichthyidae</taxon>
        <taxon>Oryziinae</taxon>
        <taxon>Oryzias</taxon>
    </lineage>
</organism>
<feature type="domain" description="Immunoglobulin V-set" evidence="3">
    <location>
        <begin position="75"/>
        <end position="157"/>
    </location>
</feature>
<dbReference type="InterPro" id="IPR013106">
    <property type="entry name" value="Ig_V-set"/>
</dbReference>
<dbReference type="SMART" id="SM00406">
    <property type="entry name" value="IGv"/>
    <property type="match status" value="1"/>
</dbReference>
<dbReference type="OrthoDB" id="8901010at2759"/>
<dbReference type="InterPro" id="IPR013783">
    <property type="entry name" value="Ig-like_fold"/>
</dbReference>
<keyword evidence="2" id="KW-0812">Transmembrane</keyword>
<dbReference type="InterPro" id="IPR036179">
    <property type="entry name" value="Ig-like_dom_sf"/>
</dbReference>
<dbReference type="AlphaFoldDB" id="A0A437CA36"/>
<evidence type="ECO:0000313" key="4">
    <source>
        <dbReference type="EMBL" id="RVE59293.1"/>
    </source>
</evidence>
<evidence type="ECO:0000256" key="1">
    <source>
        <dbReference type="SAM" id="MobiDB-lite"/>
    </source>
</evidence>
<evidence type="ECO:0000256" key="2">
    <source>
        <dbReference type="SAM" id="Phobius"/>
    </source>
</evidence>
<feature type="transmembrane region" description="Helical" evidence="2">
    <location>
        <begin position="193"/>
        <end position="215"/>
    </location>
</feature>
<reference evidence="4 5" key="1">
    <citation type="submission" date="2018-11" db="EMBL/GenBank/DDBJ databases">
        <authorList>
            <person name="Lopez-Roques C."/>
            <person name="Donnadieu C."/>
            <person name="Bouchez O."/>
            <person name="Klopp C."/>
            <person name="Cabau C."/>
            <person name="Zahm M."/>
        </authorList>
    </citation>
    <scope>NUCLEOTIDE SEQUENCE [LARGE SCALE GENOMIC DNA]</scope>
    <source>
        <strain evidence="4">RS831</strain>
        <tissue evidence="4">Whole body</tissue>
    </source>
</reference>